<proteinExistence type="predicted"/>
<evidence type="ECO:0000259" key="1">
    <source>
        <dbReference type="SMART" id="SM00893"/>
    </source>
</evidence>
<reference evidence="2 3" key="1">
    <citation type="submission" date="2020-08" db="EMBL/GenBank/DDBJ databases">
        <title>Bridging the membrane lipid divide: bacteria of the FCB group superphylum have the potential to synthesize archaeal ether lipids.</title>
        <authorList>
            <person name="Villanueva L."/>
            <person name="Von Meijenfeldt F.A.B."/>
            <person name="Westbye A.B."/>
            <person name="Yadav S."/>
            <person name="Hopmans E.C."/>
            <person name="Dutilh B.E."/>
            <person name="Sinninghe Damste J.S."/>
        </authorList>
    </citation>
    <scope>NUCLEOTIDE SEQUENCE [LARGE SCALE GENOMIC DNA]</scope>
    <source>
        <strain evidence="2">NIOZ-UU27</strain>
    </source>
</reference>
<dbReference type="PANTHER" id="PTHR21294">
    <property type="entry name" value="ELECTRON TRANSFER FLAVOPROTEIN BETA-SUBUNIT"/>
    <property type="match status" value="1"/>
</dbReference>
<gene>
    <name evidence="2" type="ORF">H8E19_18510</name>
</gene>
<sequence length="256" mass="27377">MHIIVCIKSVIVKAPEAGMVRSHDSTELNPFDRPVLETALRIKEARGGITTALSMGPESSISVLSEARAMGLDRGVLACDPALAGSDTLATSTALAAAIDKLRPFDLVLFGTRTSDSDTGQVGPQAALLLGIPLVTQVHSIEYIDSGLYVERTVDGFIEKFELSFPAALTIHPASVQPRDIDLADIGPAFEKQDTKIWNLGDLELSPDQVGDAGSPTKVLSISKSKRHKRCEFIKGDTLEQADELIKRLAESGMIG</sequence>
<dbReference type="Proteomes" id="UP000650524">
    <property type="component" value="Unassembled WGS sequence"/>
</dbReference>
<dbReference type="SUPFAM" id="SSF52402">
    <property type="entry name" value="Adenine nucleotide alpha hydrolases-like"/>
    <property type="match status" value="1"/>
</dbReference>
<evidence type="ECO:0000313" key="3">
    <source>
        <dbReference type="Proteomes" id="UP000650524"/>
    </source>
</evidence>
<evidence type="ECO:0000313" key="2">
    <source>
        <dbReference type="EMBL" id="MBC8179402.1"/>
    </source>
</evidence>
<dbReference type="EMBL" id="JACNJD010000382">
    <property type="protein sequence ID" value="MBC8179402.1"/>
    <property type="molecule type" value="Genomic_DNA"/>
</dbReference>
<dbReference type="AlphaFoldDB" id="A0A8J6N1X1"/>
<protein>
    <submittedName>
        <fullName evidence="2">Electron transfer flavoprotein subunit beta/FixA family protein</fullName>
    </submittedName>
</protein>
<dbReference type="PIRSF" id="PIRSF000090">
    <property type="entry name" value="Beta-ETF"/>
    <property type="match status" value="1"/>
</dbReference>
<name>A0A8J6N1X1_9DELT</name>
<dbReference type="Pfam" id="PF01012">
    <property type="entry name" value="ETF"/>
    <property type="match status" value="1"/>
</dbReference>
<comment type="caution">
    <text evidence="2">The sequence shown here is derived from an EMBL/GenBank/DDBJ whole genome shotgun (WGS) entry which is preliminary data.</text>
</comment>
<feature type="domain" description="Electron transfer flavoprotein alpha/beta-subunit N-terminal" evidence="1">
    <location>
        <begin position="16"/>
        <end position="207"/>
    </location>
</feature>
<dbReference type="InterPro" id="IPR012255">
    <property type="entry name" value="ETF_b"/>
</dbReference>
<dbReference type="GO" id="GO:0009055">
    <property type="term" value="F:electron transfer activity"/>
    <property type="evidence" value="ECO:0007669"/>
    <property type="project" value="InterPro"/>
</dbReference>
<dbReference type="InterPro" id="IPR014730">
    <property type="entry name" value="ETF_a/b_N"/>
</dbReference>
<accession>A0A8J6N1X1</accession>
<dbReference type="PANTHER" id="PTHR21294:SF17">
    <property type="entry name" value="PROTEIN FIXA"/>
    <property type="match status" value="1"/>
</dbReference>
<dbReference type="InterPro" id="IPR014729">
    <property type="entry name" value="Rossmann-like_a/b/a_fold"/>
</dbReference>
<organism evidence="2 3">
    <name type="scientific">Candidatus Desulfacyla euxinica</name>
    <dbReference type="NCBI Taxonomy" id="2841693"/>
    <lineage>
        <taxon>Bacteria</taxon>
        <taxon>Deltaproteobacteria</taxon>
        <taxon>Candidatus Desulfacyla</taxon>
    </lineage>
</organism>
<dbReference type="SMART" id="SM00893">
    <property type="entry name" value="ETF"/>
    <property type="match status" value="1"/>
</dbReference>
<dbReference type="Gene3D" id="3.40.50.620">
    <property type="entry name" value="HUPs"/>
    <property type="match status" value="1"/>
</dbReference>